<dbReference type="Pfam" id="PF22725">
    <property type="entry name" value="GFO_IDH_MocA_C3"/>
    <property type="match status" value="1"/>
</dbReference>
<sequence length="333" mass="37937">MSKKIRWGLLGAGKILDRWMKGARQIDDMEIVAVASRTRESAAKTAEKFQIPEVMTYEEMLAREDIDIVYIPVPHTAHMELAIKAMEAGKSVLVEKPAGINVHQWEKMTECAKKNQVFLMEAVWTRFFPLIKEIEAHLKDIGDVRVVSTNFSFRNEDMTSRLMDPNRAGGSLLDVGVYDLHFTKMILKKEPISISGVASMDTDEHHLQVDEQAAWIAQYDKGELGLMCSAIRTDMIDTAYIYGTKGHMVIPQFWKPWQLQLTVGDKTETIECPAPQKIAGIEDEGYQFEIAHVNQCIRNGIKESPVMTWEETASILKQCDMLRKQWGLKYPQD</sequence>
<dbReference type="InterPro" id="IPR050984">
    <property type="entry name" value="Gfo/Idh/MocA_domain"/>
</dbReference>
<reference evidence="5 6" key="1">
    <citation type="submission" date="2020-08" db="EMBL/GenBank/DDBJ databases">
        <title>Genome public.</title>
        <authorList>
            <person name="Liu C."/>
            <person name="Sun Q."/>
        </authorList>
    </citation>
    <scope>NUCLEOTIDE SEQUENCE [LARGE SCALE GENOMIC DNA]</scope>
    <source>
        <strain evidence="5 6">NSJ-46</strain>
    </source>
</reference>
<dbReference type="EMBL" id="JACRSZ010000008">
    <property type="protein sequence ID" value="MBC8573256.1"/>
    <property type="molecule type" value="Genomic_DNA"/>
</dbReference>
<proteinExistence type="inferred from homology"/>
<keyword evidence="2" id="KW-0560">Oxidoreductase</keyword>
<evidence type="ECO:0000313" key="6">
    <source>
        <dbReference type="Proteomes" id="UP000657421"/>
    </source>
</evidence>
<dbReference type="RefSeq" id="WP_249308350.1">
    <property type="nucleotide sequence ID" value="NZ_JACRSZ010000008.1"/>
</dbReference>
<dbReference type="Proteomes" id="UP000657421">
    <property type="component" value="Unassembled WGS sequence"/>
</dbReference>
<dbReference type="SUPFAM" id="SSF55347">
    <property type="entry name" value="Glyceraldehyde-3-phosphate dehydrogenase-like, C-terminal domain"/>
    <property type="match status" value="1"/>
</dbReference>
<evidence type="ECO:0000259" key="4">
    <source>
        <dbReference type="Pfam" id="PF22725"/>
    </source>
</evidence>
<evidence type="ECO:0000256" key="2">
    <source>
        <dbReference type="ARBA" id="ARBA00023002"/>
    </source>
</evidence>
<keyword evidence="6" id="KW-1185">Reference proteome</keyword>
<protein>
    <submittedName>
        <fullName evidence="5">Gfo/Idh/MocA family oxidoreductase</fullName>
    </submittedName>
</protein>
<evidence type="ECO:0000313" key="5">
    <source>
        <dbReference type="EMBL" id="MBC8573256.1"/>
    </source>
</evidence>
<dbReference type="InterPro" id="IPR000683">
    <property type="entry name" value="Gfo/Idh/MocA-like_OxRdtase_N"/>
</dbReference>
<evidence type="ECO:0000256" key="1">
    <source>
        <dbReference type="ARBA" id="ARBA00010928"/>
    </source>
</evidence>
<gene>
    <name evidence="5" type="ORF">H8716_09190</name>
</gene>
<dbReference type="SUPFAM" id="SSF51735">
    <property type="entry name" value="NAD(P)-binding Rossmann-fold domains"/>
    <property type="match status" value="1"/>
</dbReference>
<dbReference type="Gene3D" id="3.40.50.720">
    <property type="entry name" value="NAD(P)-binding Rossmann-like Domain"/>
    <property type="match status" value="1"/>
</dbReference>
<dbReference type="Gene3D" id="3.30.360.10">
    <property type="entry name" value="Dihydrodipicolinate Reductase, domain 2"/>
    <property type="match status" value="1"/>
</dbReference>
<accession>A0ABR7NA36</accession>
<name>A0ABR7NA36_9FIRM</name>
<dbReference type="InterPro" id="IPR055170">
    <property type="entry name" value="GFO_IDH_MocA-like_dom"/>
</dbReference>
<feature type="domain" description="Gfo/Idh/MocA-like oxidoreductase N-terminal" evidence="3">
    <location>
        <begin position="5"/>
        <end position="120"/>
    </location>
</feature>
<comment type="caution">
    <text evidence="5">The sequence shown here is derived from an EMBL/GenBank/DDBJ whole genome shotgun (WGS) entry which is preliminary data.</text>
</comment>
<feature type="domain" description="GFO/IDH/MocA-like oxidoreductase" evidence="4">
    <location>
        <begin position="140"/>
        <end position="248"/>
    </location>
</feature>
<dbReference type="PANTHER" id="PTHR22604:SF105">
    <property type="entry name" value="TRANS-1,2-DIHYDROBENZENE-1,2-DIOL DEHYDROGENASE"/>
    <property type="match status" value="1"/>
</dbReference>
<dbReference type="Pfam" id="PF01408">
    <property type="entry name" value="GFO_IDH_MocA"/>
    <property type="match status" value="1"/>
</dbReference>
<evidence type="ECO:0000259" key="3">
    <source>
        <dbReference type="Pfam" id="PF01408"/>
    </source>
</evidence>
<organism evidence="5 6">
    <name type="scientific">Jingyaoa shaoxingensis</name>
    <dbReference type="NCBI Taxonomy" id="2763671"/>
    <lineage>
        <taxon>Bacteria</taxon>
        <taxon>Bacillati</taxon>
        <taxon>Bacillota</taxon>
        <taxon>Clostridia</taxon>
        <taxon>Lachnospirales</taxon>
        <taxon>Lachnospiraceae</taxon>
        <taxon>Jingyaoa</taxon>
    </lineage>
</organism>
<dbReference type="InterPro" id="IPR036291">
    <property type="entry name" value="NAD(P)-bd_dom_sf"/>
</dbReference>
<dbReference type="PANTHER" id="PTHR22604">
    <property type="entry name" value="OXIDOREDUCTASES"/>
    <property type="match status" value="1"/>
</dbReference>
<comment type="similarity">
    <text evidence="1">Belongs to the Gfo/Idh/MocA family.</text>
</comment>